<dbReference type="Gene3D" id="3.30.70.270">
    <property type="match status" value="1"/>
</dbReference>
<dbReference type="EC" id="3.1.26.4" evidence="2"/>
<dbReference type="GO" id="GO:0004523">
    <property type="term" value="F:RNA-DNA hybrid ribonuclease activity"/>
    <property type="evidence" value="ECO:0007669"/>
    <property type="project" value="UniProtKB-EC"/>
</dbReference>
<dbReference type="InterPro" id="IPR043502">
    <property type="entry name" value="DNA/RNA_pol_sf"/>
</dbReference>
<dbReference type="Proteomes" id="UP000694555">
    <property type="component" value="Unplaced"/>
</dbReference>
<accession>A0A8C0B4K3</accession>
<evidence type="ECO:0000313" key="5">
    <source>
        <dbReference type="Proteomes" id="UP000694555"/>
    </source>
</evidence>
<proteinExistence type="inferred from homology"/>
<keyword evidence="5" id="KW-1185">Reference proteome</keyword>
<name>A0A8C0B4K3_9AVES</name>
<sequence>MPLGDDYVMVKGATGQSEKAYFCKPLEYKLGKQWGIHKFLYMPNSPKALLGRDLLEQLGAKIVFEKGEITLEVKDQQYIQILSLTLTSLPLEGNINEDILNQVYPGVWATDAPGRAKSAPPVEVRIKEGQKPVRIKQYPLKKEDREGIRPVIEKFLQLGLLKECESEFNTPILPVRKPDGSYRVVQDLRAVNKITEDLYPVVANPYTLLTVLTPELTWFTVLDLKDAFFCLPLHEASQKLFAFEWENPKSGRKTQLTWTVLPQGFKNSPTIFGNQLAKDLESWEAPSEEGKLLQYVDDILIATKTEKDCMTWTVSLLNFLGLQGYRVSKKKAQVMQRKVNYLGYEISAGQRTLGQARKEAICQTRRPQTVKELRTFLGMTG</sequence>
<evidence type="ECO:0000313" key="4">
    <source>
        <dbReference type="Ensembl" id="ENSBJAP00000011546.1"/>
    </source>
</evidence>
<dbReference type="Ensembl" id="ENSBJAT00000011875.1">
    <property type="protein sequence ID" value="ENSBJAP00000011546.1"/>
    <property type="gene ID" value="ENSBJAG00000007818.1"/>
</dbReference>
<dbReference type="AlphaFoldDB" id="A0A8C0B4K3"/>
<dbReference type="Gene3D" id="3.10.10.10">
    <property type="entry name" value="HIV Type 1 Reverse Transcriptase, subunit A, domain 1"/>
    <property type="match status" value="1"/>
</dbReference>
<dbReference type="Pfam" id="PF00078">
    <property type="entry name" value="RVT_1"/>
    <property type="match status" value="1"/>
</dbReference>
<dbReference type="Gene3D" id="2.40.70.10">
    <property type="entry name" value="Acid Proteases"/>
    <property type="match status" value="1"/>
</dbReference>
<evidence type="ECO:0000256" key="1">
    <source>
        <dbReference type="ARBA" id="ARBA00010879"/>
    </source>
</evidence>
<comment type="similarity">
    <text evidence="1">Belongs to the beta type-B retroviral polymerase family. HERV class-II K(HML-2) pol subfamily.</text>
</comment>
<dbReference type="InterPro" id="IPR051320">
    <property type="entry name" value="Viral_Replic_Matur_Polypro"/>
</dbReference>
<reference evidence="4" key="1">
    <citation type="submission" date="2025-08" db="UniProtKB">
        <authorList>
            <consortium name="Ensembl"/>
        </authorList>
    </citation>
    <scope>IDENTIFICATION</scope>
</reference>
<dbReference type="SUPFAM" id="SSF56672">
    <property type="entry name" value="DNA/RNA polymerases"/>
    <property type="match status" value="1"/>
</dbReference>
<dbReference type="InterPro" id="IPR021109">
    <property type="entry name" value="Peptidase_aspartic_dom_sf"/>
</dbReference>
<dbReference type="InterPro" id="IPR000477">
    <property type="entry name" value="RT_dom"/>
</dbReference>
<dbReference type="PROSITE" id="PS50878">
    <property type="entry name" value="RT_POL"/>
    <property type="match status" value="1"/>
</dbReference>
<dbReference type="PANTHER" id="PTHR33064:SF36">
    <property type="entry name" value="CCHC-TYPE DOMAIN-CONTAINING PROTEIN"/>
    <property type="match status" value="1"/>
</dbReference>
<dbReference type="InterPro" id="IPR043128">
    <property type="entry name" value="Rev_trsase/Diguanyl_cyclase"/>
</dbReference>
<dbReference type="SUPFAM" id="SSF50630">
    <property type="entry name" value="Acid proteases"/>
    <property type="match status" value="1"/>
</dbReference>
<organism evidence="4 5">
    <name type="scientific">Buteo japonicus</name>
    <dbReference type="NCBI Taxonomy" id="224669"/>
    <lineage>
        <taxon>Eukaryota</taxon>
        <taxon>Metazoa</taxon>
        <taxon>Chordata</taxon>
        <taxon>Craniata</taxon>
        <taxon>Vertebrata</taxon>
        <taxon>Euteleostomi</taxon>
        <taxon>Archelosauria</taxon>
        <taxon>Archosauria</taxon>
        <taxon>Dinosauria</taxon>
        <taxon>Saurischia</taxon>
        <taxon>Theropoda</taxon>
        <taxon>Coelurosauria</taxon>
        <taxon>Aves</taxon>
        <taxon>Neognathae</taxon>
        <taxon>Neoaves</taxon>
        <taxon>Telluraves</taxon>
        <taxon>Accipitrimorphae</taxon>
        <taxon>Accipitriformes</taxon>
        <taxon>Accipitridae</taxon>
        <taxon>Accipitrinae</taxon>
        <taxon>Buteo</taxon>
    </lineage>
</organism>
<dbReference type="PANTHER" id="PTHR33064">
    <property type="entry name" value="POL PROTEIN"/>
    <property type="match status" value="1"/>
</dbReference>
<reference evidence="4" key="2">
    <citation type="submission" date="2025-09" db="UniProtKB">
        <authorList>
            <consortium name="Ensembl"/>
        </authorList>
    </citation>
    <scope>IDENTIFICATION</scope>
</reference>
<evidence type="ECO:0000259" key="3">
    <source>
        <dbReference type="PROSITE" id="PS50878"/>
    </source>
</evidence>
<evidence type="ECO:0000256" key="2">
    <source>
        <dbReference type="ARBA" id="ARBA00012180"/>
    </source>
</evidence>
<feature type="domain" description="Reverse transcriptase" evidence="3">
    <location>
        <begin position="156"/>
        <end position="346"/>
    </location>
</feature>
<protein>
    <recommendedName>
        <fullName evidence="2">ribonuclease H</fullName>
        <ecNumber evidence="2">3.1.26.4</ecNumber>
    </recommendedName>
</protein>